<evidence type="ECO:0000313" key="6">
    <source>
        <dbReference type="Proteomes" id="UP000618952"/>
    </source>
</evidence>
<dbReference type="Gene3D" id="1.25.40.10">
    <property type="entry name" value="Tetratricopeptide repeat domain"/>
    <property type="match status" value="3"/>
</dbReference>
<dbReference type="InterPro" id="IPR033396">
    <property type="entry name" value="DUF5107"/>
</dbReference>
<reference evidence="5 6" key="1">
    <citation type="submission" date="2020-08" db="EMBL/GenBank/DDBJ databases">
        <title>Arenibacter gaetbuli sp. nov., isolated from a sand dune.</title>
        <authorList>
            <person name="Park S."/>
            <person name="Yoon J.-H."/>
        </authorList>
    </citation>
    <scope>NUCLEOTIDE SEQUENCE [LARGE SCALE GENOMIC DNA]</scope>
    <source>
        <strain evidence="5 6">BSSL-BM3</strain>
    </source>
</reference>
<dbReference type="Pfam" id="PF17128">
    <property type="entry name" value="DUF5107"/>
    <property type="match status" value="1"/>
</dbReference>
<name>A0ABR7QMM5_9FLAO</name>
<evidence type="ECO:0000256" key="1">
    <source>
        <dbReference type="PROSITE-ProRule" id="PRU00339"/>
    </source>
</evidence>
<feature type="coiled-coil region" evidence="2">
    <location>
        <begin position="601"/>
        <end position="628"/>
    </location>
</feature>
<keyword evidence="1" id="KW-0802">TPR repeat</keyword>
<keyword evidence="3" id="KW-0732">Signal</keyword>
<keyword evidence="6" id="KW-1185">Reference proteome</keyword>
<feature type="repeat" description="TPR" evidence="1">
    <location>
        <begin position="565"/>
        <end position="598"/>
    </location>
</feature>
<gene>
    <name evidence="5" type="ORF">H4O18_10585</name>
</gene>
<keyword evidence="2" id="KW-0175">Coiled coil</keyword>
<proteinExistence type="predicted"/>
<feature type="domain" description="DUF5107" evidence="4">
    <location>
        <begin position="52"/>
        <end position="355"/>
    </location>
</feature>
<organism evidence="5 6">
    <name type="scientific">Arenibacter arenosicollis</name>
    <dbReference type="NCBI Taxonomy" id="2762274"/>
    <lineage>
        <taxon>Bacteria</taxon>
        <taxon>Pseudomonadati</taxon>
        <taxon>Bacteroidota</taxon>
        <taxon>Flavobacteriia</taxon>
        <taxon>Flavobacteriales</taxon>
        <taxon>Flavobacteriaceae</taxon>
        <taxon>Arenibacter</taxon>
    </lineage>
</organism>
<evidence type="ECO:0000259" key="4">
    <source>
        <dbReference type="Pfam" id="PF17128"/>
    </source>
</evidence>
<protein>
    <submittedName>
        <fullName evidence="5">DUF5107 domain-containing protein</fullName>
    </submittedName>
</protein>
<feature type="signal peptide" evidence="3">
    <location>
        <begin position="1"/>
        <end position="20"/>
    </location>
</feature>
<dbReference type="RefSeq" id="WP_187584313.1">
    <property type="nucleotide sequence ID" value="NZ_JACLHY010000009.1"/>
</dbReference>
<dbReference type="EMBL" id="JACLHY010000009">
    <property type="protein sequence ID" value="MBC8768440.1"/>
    <property type="molecule type" value="Genomic_DNA"/>
</dbReference>
<evidence type="ECO:0000256" key="2">
    <source>
        <dbReference type="SAM" id="Coils"/>
    </source>
</evidence>
<sequence length="1043" mass="119514">MKARSINLIIALGLCLGMWAQSGSVTIKEEIMSLDTYNFSNPNPVPILTDNTKIFPYFKFESYEHVSKKKDWKVVTLENEFIKVFVLPEIGGKVWGAIEKSTGEEFLYKNEVVKFRNISMRGPWTSGGIEFNFGIIGHHPSTATPVDYTVQTNEDGSVSCVVGSSDLPSRTDWRVEIRLEKDKAYFETNASWYNGSPINQAYYNWMTAAAVVTDDLEFIYPGNQFLEHGGAAKPWPIDDKGRDLSLYRNNNFDKDISEHVVGDYKDFFGGYYHKSKFGFGHWAPYEEMPGQKLWLWSMARSGGIWEDLLTDTDGQYMEFQAGRLFNQYSPGETNPISQANFEPYVMDRWREIWFPFKEIGGMVDGNEHGVLNVKELENSIYLGINALQFLKDKLQVSINGKEIFSQDLSLRPMELFSVEIPVSESGEITVNLGDKKLYYTSNGEGTLIKRPFVDDEKQEVSASQKLYQEGWEALKFRDYNLAAKKLNELVELEPSHQDGLLKLAELDYRNTNYDNALKYANRVLTQDTYEVEANYLAGIIYRSKKDFINALESFGWAARSMKYKSVSYAQMSEIYFLLQNLDKAEQYANKALDFNTYNLNARKIKLLVQRKNKKISEFEKENAELLKIDPLNHFALVESQFAIGNLPIEKPAQINNEFPDESLLELAIYYNSIGLDLEAREVLKLSKNNVKSGLWTAYLNRDLDNDLSNKYLTKSIESPIDFVFPYRPETIPVLQWAMSKSGNWKLKYYLAQNYIAVGQKELGLQLLKNCGTEPSSDIFYRFRARMFENDDYTNNEKDYLRALQINDSDWKLREELVQFYLNNDKNELAFKLAKKSFSKFPKNANLGLIYAKASLLTGHYGKTIEVLKDINILPFEHASESKHIYNQAHILLALENIKSKNYKKAISLVESSKEWPENLGVGKPYNPDERIQDYLLAYSYASLNGPDRSKEYLTHVISHANTSKKSTVSPNDLFELLSLKKLGKEAELESLVSQISNTNAGNSQIAKLILALYRNDSASLLEIKDQKGLNNSLWKIMEAASKY</sequence>
<dbReference type="SUPFAM" id="SSF48452">
    <property type="entry name" value="TPR-like"/>
    <property type="match status" value="2"/>
</dbReference>
<dbReference type="InterPro" id="IPR019734">
    <property type="entry name" value="TPR_rpt"/>
</dbReference>
<dbReference type="SMART" id="SM00028">
    <property type="entry name" value="TPR"/>
    <property type="match status" value="4"/>
</dbReference>
<dbReference type="InterPro" id="IPR011990">
    <property type="entry name" value="TPR-like_helical_dom_sf"/>
</dbReference>
<dbReference type="Proteomes" id="UP000618952">
    <property type="component" value="Unassembled WGS sequence"/>
</dbReference>
<accession>A0ABR7QMM5</accession>
<evidence type="ECO:0000256" key="3">
    <source>
        <dbReference type="SAM" id="SignalP"/>
    </source>
</evidence>
<feature type="chain" id="PRO_5047484701" evidence="3">
    <location>
        <begin position="21"/>
        <end position="1043"/>
    </location>
</feature>
<dbReference type="PROSITE" id="PS50005">
    <property type="entry name" value="TPR"/>
    <property type="match status" value="1"/>
</dbReference>
<comment type="caution">
    <text evidence="5">The sequence shown here is derived from an EMBL/GenBank/DDBJ whole genome shotgun (WGS) entry which is preliminary data.</text>
</comment>
<evidence type="ECO:0000313" key="5">
    <source>
        <dbReference type="EMBL" id="MBC8768440.1"/>
    </source>
</evidence>